<dbReference type="GO" id="GO:0016829">
    <property type="term" value="F:lyase activity"/>
    <property type="evidence" value="ECO:0007669"/>
    <property type="project" value="UniProtKB-KW"/>
</dbReference>
<feature type="binding site" evidence="5">
    <location>
        <position position="118"/>
    </location>
    <ligand>
        <name>Mg(2+)</name>
        <dbReference type="ChEBI" id="CHEBI:18420"/>
    </ligand>
</feature>
<feature type="binding site" evidence="4">
    <location>
        <position position="65"/>
    </location>
    <ligand>
        <name>substrate</name>
    </ligand>
</feature>
<evidence type="ECO:0000313" key="8">
    <source>
        <dbReference type="Proteomes" id="UP000441032"/>
    </source>
</evidence>
<feature type="binding site" evidence="4">
    <location>
        <position position="118"/>
    </location>
    <ligand>
        <name>substrate</name>
    </ligand>
</feature>
<dbReference type="InterPro" id="IPR015813">
    <property type="entry name" value="Pyrv/PenolPyrv_kinase-like_dom"/>
</dbReference>
<dbReference type="PIRSF" id="PIRSF015582">
    <property type="entry name" value="Cit_lyase_B"/>
    <property type="match status" value="1"/>
</dbReference>
<comment type="cofactor">
    <cofactor evidence="1">
        <name>Mg(2+)</name>
        <dbReference type="ChEBI" id="CHEBI:18420"/>
    </cofactor>
</comment>
<reference evidence="7 8" key="1">
    <citation type="submission" date="2019-11" db="EMBL/GenBank/DDBJ databases">
        <title>Phenotypic characterization of an OXA-22 and OXA-60 co-producing Ralstonia pickettii clinical strain.</title>
        <authorList>
            <person name="He F."/>
        </authorList>
    </citation>
    <scope>NUCLEOTIDE SEQUENCE [LARGE SCALE GENOMIC DNA]</scope>
    <source>
        <strain evidence="7 8">PSLESD1</strain>
    </source>
</reference>
<protein>
    <submittedName>
        <fullName evidence="7">CoA ester lyase</fullName>
    </submittedName>
</protein>
<comment type="caution">
    <text evidence="7">The sequence shown here is derived from an EMBL/GenBank/DDBJ whole genome shotgun (WGS) entry which is preliminary data.</text>
</comment>
<keyword evidence="2 5" id="KW-0479">Metal-binding</keyword>
<dbReference type="GO" id="GO:0000287">
    <property type="term" value="F:magnesium ion binding"/>
    <property type="evidence" value="ECO:0007669"/>
    <property type="project" value="TreeGrafter"/>
</dbReference>
<dbReference type="PANTHER" id="PTHR32308">
    <property type="entry name" value="LYASE BETA SUBUNIT, PUTATIVE (AFU_ORTHOLOGUE AFUA_4G13030)-RELATED"/>
    <property type="match status" value="1"/>
</dbReference>
<gene>
    <name evidence="7" type="ORF">GJQ57_09490</name>
</gene>
<evidence type="ECO:0000256" key="1">
    <source>
        <dbReference type="ARBA" id="ARBA00001946"/>
    </source>
</evidence>
<feature type="binding site" evidence="5">
    <location>
        <position position="144"/>
    </location>
    <ligand>
        <name>Mg(2+)</name>
        <dbReference type="ChEBI" id="CHEBI:18420"/>
    </ligand>
</feature>
<dbReference type="InterPro" id="IPR005000">
    <property type="entry name" value="Aldolase/citrate-lyase_domain"/>
</dbReference>
<dbReference type="PANTHER" id="PTHR32308:SF10">
    <property type="entry name" value="CITRATE LYASE SUBUNIT BETA"/>
    <property type="match status" value="1"/>
</dbReference>
<dbReference type="Proteomes" id="UP000441032">
    <property type="component" value="Unassembled WGS sequence"/>
</dbReference>
<evidence type="ECO:0000256" key="5">
    <source>
        <dbReference type="PIRSR" id="PIRSR015582-2"/>
    </source>
</evidence>
<evidence type="ECO:0000256" key="3">
    <source>
        <dbReference type="ARBA" id="ARBA00022842"/>
    </source>
</evidence>
<dbReference type="AlphaFoldDB" id="A0A7X2LAF9"/>
<name>A0A7X2LAF9_RALPI</name>
<organism evidence="7 8">
    <name type="scientific">Ralstonia pickettii</name>
    <name type="common">Burkholderia pickettii</name>
    <dbReference type="NCBI Taxonomy" id="329"/>
    <lineage>
        <taxon>Bacteria</taxon>
        <taxon>Pseudomonadati</taxon>
        <taxon>Pseudomonadota</taxon>
        <taxon>Betaproteobacteria</taxon>
        <taxon>Burkholderiales</taxon>
        <taxon>Burkholderiaceae</taxon>
        <taxon>Ralstonia</taxon>
    </lineage>
</organism>
<keyword evidence="3 5" id="KW-0460">Magnesium</keyword>
<feature type="domain" description="HpcH/HpaI aldolase/citrate lyase" evidence="6">
    <location>
        <begin position="5"/>
        <end position="211"/>
    </location>
</feature>
<evidence type="ECO:0000313" key="7">
    <source>
        <dbReference type="EMBL" id="MRS98885.1"/>
    </source>
</evidence>
<dbReference type="InterPro" id="IPR011206">
    <property type="entry name" value="Citrate_lyase_beta/mcl1/mcl2"/>
</dbReference>
<dbReference type="GO" id="GO:0006107">
    <property type="term" value="P:oxaloacetate metabolic process"/>
    <property type="evidence" value="ECO:0007669"/>
    <property type="project" value="TreeGrafter"/>
</dbReference>
<dbReference type="SUPFAM" id="SSF51621">
    <property type="entry name" value="Phosphoenolpyruvate/pyruvate domain"/>
    <property type="match status" value="1"/>
</dbReference>
<evidence type="ECO:0000259" key="6">
    <source>
        <dbReference type="Pfam" id="PF03328"/>
    </source>
</evidence>
<dbReference type="RefSeq" id="WP_154206619.1">
    <property type="nucleotide sequence ID" value="NZ_WJYN01000003.1"/>
</dbReference>
<evidence type="ECO:0000256" key="2">
    <source>
        <dbReference type="ARBA" id="ARBA00022723"/>
    </source>
</evidence>
<keyword evidence="7" id="KW-0456">Lyase</keyword>
<accession>A0A7X2LAF9</accession>
<dbReference type="Gene3D" id="3.20.20.60">
    <property type="entry name" value="Phosphoenolpyruvate-binding domains"/>
    <property type="match status" value="1"/>
</dbReference>
<dbReference type="InterPro" id="IPR040442">
    <property type="entry name" value="Pyrv_kinase-like_dom_sf"/>
</dbReference>
<dbReference type="EMBL" id="WJYN01000003">
    <property type="protein sequence ID" value="MRS98885.1"/>
    <property type="molecule type" value="Genomic_DNA"/>
</dbReference>
<evidence type="ECO:0000256" key="4">
    <source>
        <dbReference type="PIRSR" id="PIRSR015582-1"/>
    </source>
</evidence>
<proteinExistence type="predicted"/>
<dbReference type="Pfam" id="PF03328">
    <property type="entry name" value="HpcH_HpaI"/>
    <property type="match status" value="1"/>
</dbReference>
<sequence length="270" mass="28179">MNDPRSYLFVPADRPERFGKALASGADEVVIDLEDAVNPQDKVAARAGLKAWLEAAPGESKVCVRVNGTATAWHAEDLALAALPAVRSIMLPKAESAAMVLAVRQSMAAGRALVGLVESVSGVLALREIAQSGAVARLAFGSVDFCIDAGMQDEESALDAVRIAFTLESRLAGLAAPVDGVSVSLDDAGQISADTRRARALGFSAKLCIHPKQVAPVNAGFLPTEKERDWAARVVNAIEAGGRGAIAVDGKLIDKPLILLARRLLSQPVA</sequence>